<protein>
    <submittedName>
        <fullName evidence="6">Thermonuclease family protein</fullName>
    </submittedName>
</protein>
<evidence type="ECO:0000256" key="2">
    <source>
        <dbReference type="ARBA" id="ARBA00022759"/>
    </source>
</evidence>
<dbReference type="OrthoDB" id="6867997at2"/>
<keyword evidence="7" id="KW-1185">Reference proteome</keyword>
<reference evidence="6 7" key="1">
    <citation type="submission" date="2019-05" db="EMBL/GenBank/DDBJ databases">
        <title>Thiomicrorhabdus sediminis sp. nov, a novel sulfur-oxidizing bacterium isolated from coastal sediment.</title>
        <authorList>
            <person name="Liu X."/>
        </authorList>
    </citation>
    <scope>NUCLEOTIDE SEQUENCE [LARGE SCALE GENOMIC DNA]</scope>
    <source>
        <strain evidence="6 7">G1</strain>
    </source>
</reference>
<organism evidence="6 7">
    <name type="scientific">Thiomicrorhabdus sediminis</name>
    <dbReference type="NCBI Taxonomy" id="2580412"/>
    <lineage>
        <taxon>Bacteria</taxon>
        <taxon>Pseudomonadati</taxon>
        <taxon>Pseudomonadota</taxon>
        <taxon>Gammaproteobacteria</taxon>
        <taxon>Thiotrichales</taxon>
        <taxon>Piscirickettsiaceae</taxon>
        <taxon>Thiomicrorhabdus</taxon>
    </lineage>
</organism>
<keyword evidence="2" id="KW-0255">Endonuclease</keyword>
<dbReference type="GO" id="GO:0016787">
    <property type="term" value="F:hydrolase activity"/>
    <property type="evidence" value="ECO:0007669"/>
    <property type="project" value="UniProtKB-KW"/>
</dbReference>
<keyword evidence="3" id="KW-0378">Hydrolase</keyword>
<dbReference type="RefSeq" id="WP_138565633.1">
    <property type="nucleotide sequence ID" value="NZ_CP040602.1"/>
</dbReference>
<feature type="domain" description="TNase-like" evidence="5">
    <location>
        <begin position="33"/>
        <end position="166"/>
    </location>
</feature>
<dbReference type="PANTHER" id="PTHR12302">
    <property type="entry name" value="EBNA2 BINDING PROTEIN P100"/>
    <property type="match status" value="1"/>
</dbReference>
<evidence type="ECO:0000259" key="5">
    <source>
        <dbReference type="PROSITE" id="PS50830"/>
    </source>
</evidence>
<accession>A0A4P9K7D7</accession>
<proteinExistence type="predicted"/>
<dbReference type="SUPFAM" id="SSF50199">
    <property type="entry name" value="Staphylococcal nuclease"/>
    <property type="match status" value="1"/>
</dbReference>
<evidence type="ECO:0000256" key="1">
    <source>
        <dbReference type="ARBA" id="ARBA00022722"/>
    </source>
</evidence>
<dbReference type="Pfam" id="PF00565">
    <property type="entry name" value="SNase"/>
    <property type="match status" value="1"/>
</dbReference>
<keyword evidence="1" id="KW-0540">Nuclease</keyword>
<sequence length="273" mass="31642">MKRHAVKLFILLTLVLSQHAKAATEDSCRADKIDLWAKAEYALSGDTIVIQNKRVRLIGLYAPQKERKQKFHTPGEPLADQAQLHLNKLLANNDLQVGIQYDTTKVDNRYRQLVHLFFKDGTSVQQKMLESGFAINRTQYNNLKYADCYYQAEKTARQGEYQLWDLLAKNPERHFPLAESADLTKDDEGYRIIRGKIVKVDKSATNYILNMDTTGIRVAKKHWQNFDYKQLQSLLGQTIEVRGYTYLYKGSMYMMIEHPYAIDVLSPIGQFKR</sequence>
<dbReference type="PANTHER" id="PTHR12302:SF3">
    <property type="entry name" value="SERINE_THREONINE-PROTEIN KINASE 31"/>
    <property type="match status" value="1"/>
</dbReference>
<dbReference type="EMBL" id="CP040602">
    <property type="protein sequence ID" value="QCU90959.1"/>
    <property type="molecule type" value="Genomic_DNA"/>
</dbReference>
<dbReference type="InterPro" id="IPR016071">
    <property type="entry name" value="Staphylococal_nuclease_OB-fold"/>
</dbReference>
<evidence type="ECO:0000256" key="4">
    <source>
        <dbReference type="SAM" id="SignalP"/>
    </source>
</evidence>
<dbReference type="KEGG" id="thig:FE785_10140"/>
<dbReference type="SMART" id="SM00318">
    <property type="entry name" value="SNc"/>
    <property type="match status" value="1"/>
</dbReference>
<dbReference type="InterPro" id="IPR035437">
    <property type="entry name" value="SNase_OB-fold_sf"/>
</dbReference>
<dbReference type="PROSITE" id="PS50830">
    <property type="entry name" value="TNASE_3"/>
    <property type="match status" value="1"/>
</dbReference>
<gene>
    <name evidence="6" type="ORF">FE785_10140</name>
</gene>
<dbReference type="Proteomes" id="UP000304864">
    <property type="component" value="Chromosome"/>
</dbReference>
<name>A0A4P9K7D7_9GAMM</name>
<feature type="chain" id="PRO_5021017093" evidence="4">
    <location>
        <begin position="23"/>
        <end position="273"/>
    </location>
</feature>
<dbReference type="AlphaFoldDB" id="A0A4P9K7D7"/>
<feature type="signal peptide" evidence="4">
    <location>
        <begin position="1"/>
        <end position="22"/>
    </location>
</feature>
<evidence type="ECO:0000256" key="3">
    <source>
        <dbReference type="ARBA" id="ARBA00022801"/>
    </source>
</evidence>
<evidence type="ECO:0000313" key="6">
    <source>
        <dbReference type="EMBL" id="QCU90959.1"/>
    </source>
</evidence>
<keyword evidence="4" id="KW-0732">Signal</keyword>
<dbReference type="GO" id="GO:0004519">
    <property type="term" value="F:endonuclease activity"/>
    <property type="evidence" value="ECO:0007669"/>
    <property type="project" value="UniProtKB-KW"/>
</dbReference>
<evidence type="ECO:0000313" key="7">
    <source>
        <dbReference type="Proteomes" id="UP000304864"/>
    </source>
</evidence>
<dbReference type="Gene3D" id="2.40.50.90">
    <property type="match status" value="1"/>
</dbReference>